<evidence type="ECO:0000256" key="6">
    <source>
        <dbReference type="SAM" id="Phobius"/>
    </source>
</evidence>
<feature type="transmembrane region" description="Helical" evidence="6">
    <location>
        <begin position="335"/>
        <end position="354"/>
    </location>
</feature>
<evidence type="ECO:0000313" key="8">
    <source>
        <dbReference type="Proteomes" id="UP000004162"/>
    </source>
</evidence>
<gene>
    <name evidence="7" type="ORF">CferDRAFT_2057</name>
</gene>
<feature type="transmembrane region" description="Helical" evidence="6">
    <location>
        <begin position="53"/>
        <end position="78"/>
    </location>
</feature>
<proteinExistence type="predicted"/>
<sequence>MKILDRYIFRQFAKAFIFTSTTFVFLFILITMVEHLDDMMGRNLSIFQIIGYYLLSIPSTVLVTAPVSSLLASILVAGRLSASSELSAIRSAGVSMRQLLYPFLAGASFIAAVNLVNSCWIAPAAFSGIARFEREHLSKEPGKLPENRNMHLIEQGNRIVSIGSMGSDESTGKAVSIEEFSGAHLVSRIDAASMSYNPKSGEWMLENAAIRSFTGGSEQYSFIGRKPVKLSISPRSLLEFNLQPDEMNVSRHYRYLTEKRQAGISGLDRSAVKFYTKLSLPFASLIVMLIGVPLSAKKKRGGLASEITIALFFGFLFIGLQKTVAIAGYQGAMNPALAAWLPNIIFLIVGYLIYKTAID</sequence>
<keyword evidence="2" id="KW-1003">Cell membrane</keyword>
<dbReference type="InterPro" id="IPR005495">
    <property type="entry name" value="LptG/LptF_permease"/>
</dbReference>
<evidence type="ECO:0000313" key="7">
    <source>
        <dbReference type="EMBL" id="EAT60050.1"/>
    </source>
</evidence>
<keyword evidence="3 6" id="KW-0812">Transmembrane</keyword>
<feature type="transmembrane region" description="Helical" evidence="6">
    <location>
        <begin position="278"/>
        <end position="296"/>
    </location>
</feature>
<dbReference type="Proteomes" id="UP000004162">
    <property type="component" value="Unassembled WGS sequence"/>
</dbReference>
<dbReference type="EMBL" id="AASE01000001">
    <property type="protein sequence ID" value="EAT60050.1"/>
    <property type="molecule type" value="Genomic_DNA"/>
</dbReference>
<dbReference type="AlphaFoldDB" id="Q0YUI1"/>
<evidence type="ECO:0000256" key="4">
    <source>
        <dbReference type="ARBA" id="ARBA00022989"/>
    </source>
</evidence>
<dbReference type="GO" id="GO:0015920">
    <property type="term" value="P:lipopolysaccharide transport"/>
    <property type="evidence" value="ECO:0007669"/>
    <property type="project" value="TreeGrafter"/>
</dbReference>
<dbReference type="InterPro" id="IPR030923">
    <property type="entry name" value="LptG"/>
</dbReference>
<reference evidence="7 8" key="2">
    <citation type="submission" date="2006-07" db="EMBL/GenBank/DDBJ databases">
        <title>Sequencing of the draft genome and assembly of Chlorobium ferroxidans DSM 13031.</title>
        <authorList>
            <consortium name="US DOE Joint Genome Institute (JGI-PGF)"/>
            <person name="Copeland A."/>
            <person name="Lucas S."/>
            <person name="Lapidus A."/>
            <person name="Barry K."/>
            <person name="Glavina del Rio T."/>
            <person name="Dalin E."/>
            <person name="Tice H."/>
            <person name="Bruce D."/>
            <person name="Pitluck S."/>
            <person name="Richardson P."/>
        </authorList>
    </citation>
    <scope>NUCLEOTIDE SEQUENCE [LARGE SCALE GENOMIC DNA]</scope>
    <source>
        <strain evidence="7 8">DSM 13031</strain>
    </source>
</reference>
<evidence type="ECO:0000256" key="5">
    <source>
        <dbReference type="ARBA" id="ARBA00023136"/>
    </source>
</evidence>
<comment type="caution">
    <text evidence="7">The sequence shown here is derived from an EMBL/GenBank/DDBJ whole genome shotgun (WGS) entry which is preliminary data.</text>
</comment>
<dbReference type="PANTHER" id="PTHR33529:SF6">
    <property type="entry name" value="YJGP_YJGQ FAMILY PERMEASE"/>
    <property type="match status" value="1"/>
</dbReference>
<keyword evidence="4 6" id="KW-1133">Transmembrane helix</keyword>
<dbReference type="GO" id="GO:0043190">
    <property type="term" value="C:ATP-binding cassette (ABC) transporter complex"/>
    <property type="evidence" value="ECO:0007669"/>
    <property type="project" value="InterPro"/>
</dbReference>
<reference evidence="7 8" key="1">
    <citation type="submission" date="2006-07" db="EMBL/GenBank/DDBJ databases">
        <title>Annotation of the draft genome assembly of Chlorobium ferroxidans DSM 13031.</title>
        <authorList>
            <consortium name="US DOE Joint Genome Institute (JGI-ORNL)"/>
            <person name="Larimer F."/>
            <person name="Land M."/>
            <person name="Hauser L."/>
        </authorList>
    </citation>
    <scope>NUCLEOTIDE SEQUENCE [LARGE SCALE GENOMIC DNA]</scope>
    <source>
        <strain evidence="7 8">DSM 13031</strain>
    </source>
</reference>
<feature type="transmembrane region" description="Helical" evidence="6">
    <location>
        <begin position="308"/>
        <end position="329"/>
    </location>
</feature>
<organism evidence="7 8">
    <name type="scientific">Chlorobium ferrooxidans DSM 13031</name>
    <dbReference type="NCBI Taxonomy" id="377431"/>
    <lineage>
        <taxon>Bacteria</taxon>
        <taxon>Pseudomonadati</taxon>
        <taxon>Chlorobiota</taxon>
        <taxon>Chlorobiia</taxon>
        <taxon>Chlorobiales</taxon>
        <taxon>Chlorobiaceae</taxon>
        <taxon>Chlorobium/Pelodictyon group</taxon>
        <taxon>Chlorobium</taxon>
    </lineage>
</organism>
<dbReference type="PANTHER" id="PTHR33529">
    <property type="entry name" value="SLR0882 PROTEIN-RELATED"/>
    <property type="match status" value="1"/>
</dbReference>
<feature type="transmembrane region" description="Helical" evidence="6">
    <location>
        <begin position="99"/>
        <end position="116"/>
    </location>
</feature>
<name>Q0YUI1_9CHLB</name>
<evidence type="ECO:0000256" key="1">
    <source>
        <dbReference type="ARBA" id="ARBA00004651"/>
    </source>
</evidence>
<keyword evidence="8" id="KW-1185">Reference proteome</keyword>
<feature type="transmembrane region" description="Helical" evidence="6">
    <location>
        <begin position="12"/>
        <end position="33"/>
    </location>
</feature>
<comment type="subcellular location">
    <subcellularLocation>
        <location evidence="1">Cell membrane</location>
        <topology evidence="1">Multi-pass membrane protein</topology>
    </subcellularLocation>
</comment>
<accession>Q0YUI1</accession>
<evidence type="ECO:0000256" key="3">
    <source>
        <dbReference type="ARBA" id="ARBA00022692"/>
    </source>
</evidence>
<dbReference type="Pfam" id="PF03739">
    <property type="entry name" value="LptF_LptG"/>
    <property type="match status" value="1"/>
</dbReference>
<dbReference type="OrthoDB" id="9807977at2"/>
<dbReference type="NCBIfam" id="TIGR04408">
    <property type="entry name" value="LptG_lptG"/>
    <property type="match status" value="1"/>
</dbReference>
<dbReference type="GO" id="GO:0055085">
    <property type="term" value="P:transmembrane transport"/>
    <property type="evidence" value="ECO:0007669"/>
    <property type="project" value="InterPro"/>
</dbReference>
<dbReference type="RefSeq" id="WP_006365326.1">
    <property type="nucleotide sequence ID" value="NZ_AASE01000001.1"/>
</dbReference>
<keyword evidence="5 6" id="KW-0472">Membrane</keyword>
<protein>
    <submittedName>
        <fullName evidence="7">Permease YjgP/YjgQ</fullName>
    </submittedName>
</protein>
<evidence type="ECO:0000256" key="2">
    <source>
        <dbReference type="ARBA" id="ARBA00022475"/>
    </source>
</evidence>